<dbReference type="PANTHER" id="PTHR43547:SF2">
    <property type="entry name" value="HYBRID SIGNAL TRANSDUCTION HISTIDINE KINASE C"/>
    <property type="match status" value="1"/>
</dbReference>
<keyword evidence="3 6" id="KW-0597">Phosphoprotein</keyword>
<evidence type="ECO:0000259" key="7">
    <source>
        <dbReference type="PROSITE" id="PS50109"/>
    </source>
</evidence>
<feature type="domain" description="Histidine kinase" evidence="7">
    <location>
        <begin position="161"/>
        <end position="380"/>
    </location>
</feature>
<sequence length="380" mass="41287">MDSPTQTPAEEMPQNRVLLVLSEAADRDSITEILLPESFSLEHASSPAEAQAIHPHFQPDLVILDLPNDATSITDFLGELGSDSLTKRATVIVVLAVDQAAPALVIGEAEIVDFMRRPFRTTEVLARVRNQIAHRRLQLQHTALISQRDTTLVARDRFMGMAAHDLRNPLASIRGLSELLRDGAVGSLTSDQRELVESINEASESMHALLNEMLDFATIEAGKFKFEPAPHDLVNLIDRSLHPANIEAAKKSTRLLFLAPKHPPLALIDAAKIRQVLENLLSNAVKYSPPGSTITVEFHAKAHHCGFAIKDQGPGIPAGEHEQLFRDFGRLSVRPTGGESSTGLGLAICQRIVNAHGGTIEAENLAQGGCEFRVTLPLAP</sequence>
<protein>
    <recommendedName>
        <fullName evidence="2">histidine kinase</fullName>
        <ecNumber evidence="2">2.7.13.3</ecNumber>
    </recommendedName>
</protein>
<dbReference type="GO" id="GO:0000155">
    <property type="term" value="F:phosphorelay sensor kinase activity"/>
    <property type="evidence" value="ECO:0007669"/>
    <property type="project" value="InterPro"/>
</dbReference>
<evidence type="ECO:0000256" key="1">
    <source>
        <dbReference type="ARBA" id="ARBA00000085"/>
    </source>
</evidence>
<evidence type="ECO:0000256" key="5">
    <source>
        <dbReference type="ARBA" id="ARBA00022777"/>
    </source>
</evidence>
<dbReference type="InterPro" id="IPR003594">
    <property type="entry name" value="HATPase_dom"/>
</dbReference>
<dbReference type="PROSITE" id="PS50110">
    <property type="entry name" value="RESPONSE_REGULATORY"/>
    <property type="match status" value="1"/>
</dbReference>
<dbReference type="CDD" id="cd00082">
    <property type="entry name" value="HisKA"/>
    <property type="match status" value="1"/>
</dbReference>
<feature type="domain" description="Response regulatory" evidence="8">
    <location>
        <begin position="16"/>
        <end position="132"/>
    </location>
</feature>
<dbReference type="InterPro" id="IPR003661">
    <property type="entry name" value="HisK_dim/P_dom"/>
</dbReference>
<dbReference type="InterPro" id="IPR005467">
    <property type="entry name" value="His_kinase_dom"/>
</dbReference>
<dbReference type="Gene3D" id="3.30.565.10">
    <property type="entry name" value="Histidine kinase-like ATPase, C-terminal domain"/>
    <property type="match status" value="1"/>
</dbReference>
<gene>
    <name evidence="9" type="ORF">PXH66_06675</name>
</gene>
<dbReference type="AlphaFoldDB" id="A0AAF0CR57"/>
<evidence type="ECO:0000256" key="3">
    <source>
        <dbReference type="ARBA" id="ARBA00022553"/>
    </source>
</evidence>
<keyword evidence="4" id="KW-0808">Transferase</keyword>
<dbReference type="Proteomes" id="UP001218638">
    <property type="component" value="Chromosome"/>
</dbReference>
<evidence type="ECO:0000313" key="9">
    <source>
        <dbReference type="EMBL" id="WED66532.1"/>
    </source>
</evidence>
<dbReference type="SMART" id="SM00387">
    <property type="entry name" value="HATPase_c"/>
    <property type="match status" value="1"/>
</dbReference>
<dbReference type="SMART" id="SM00388">
    <property type="entry name" value="HisKA"/>
    <property type="match status" value="1"/>
</dbReference>
<dbReference type="PRINTS" id="PR00344">
    <property type="entry name" value="BCTRLSENSOR"/>
</dbReference>
<dbReference type="EMBL" id="CP119075">
    <property type="protein sequence ID" value="WED66532.1"/>
    <property type="molecule type" value="Genomic_DNA"/>
</dbReference>
<evidence type="ECO:0000256" key="6">
    <source>
        <dbReference type="PROSITE-ProRule" id="PRU00169"/>
    </source>
</evidence>
<dbReference type="CDD" id="cd00075">
    <property type="entry name" value="HATPase"/>
    <property type="match status" value="1"/>
</dbReference>
<dbReference type="KEGG" id="slom:PXH66_06675"/>
<dbReference type="SUPFAM" id="SSF52172">
    <property type="entry name" value="CheY-like"/>
    <property type="match status" value="1"/>
</dbReference>
<evidence type="ECO:0000259" key="8">
    <source>
        <dbReference type="PROSITE" id="PS50110"/>
    </source>
</evidence>
<keyword evidence="5 9" id="KW-0418">Kinase</keyword>
<dbReference type="SUPFAM" id="SSF47384">
    <property type="entry name" value="Homodimeric domain of signal transducing histidine kinase"/>
    <property type="match status" value="1"/>
</dbReference>
<dbReference type="InterPro" id="IPR036097">
    <property type="entry name" value="HisK_dim/P_sf"/>
</dbReference>
<dbReference type="EC" id="2.7.13.3" evidence="2"/>
<dbReference type="Gene3D" id="3.40.50.2300">
    <property type="match status" value="1"/>
</dbReference>
<dbReference type="Pfam" id="PF02518">
    <property type="entry name" value="HATPase_c"/>
    <property type="match status" value="1"/>
</dbReference>
<dbReference type="InterPro" id="IPR011006">
    <property type="entry name" value="CheY-like_superfamily"/>
</dbReference>
<dbReference type="PANTHER" id="PTHR43547">
    <property type="entry name" value="TWO-COMPONENT HISTIDINE KINASE"/>
    <property type="match status" value="1"/>
</dbReference>
<reference evidence="9" key="1">
    <citation type="submission" date="2023-03" db="EMBL/GenBank/DDBJ databases">
        <title>Lomoglobus Profundus gen. nov., sp. nov., a novel member of the phylum Verrucomicrobia, isolated from deep-marine sediment of South China Sea.</title>
        <authorList>
            <person name="Ahmad T."/>
            <person name="Ishaq S.E."/>
            <person name="Wang F."/>
        </authorList>
    </citation>
    <scope>NUCLEOTIDE SEQUENCE</scope>
    <source>
        <strain evidence="9">LMO-M01</strain>
    </source>
</reference>
<dbReference type="InterPro" id="IPR036890">
    <property type="entry name" value="HATPase_C_sf"/>
</dbReference>
<accession>A0AAF0CR57</accession>
<evidence type="ECO:0000256" key="2">
    <source>
        <dbReference type="ARBA" id="ARBA00012438"/>
    </source>
</evidence>
<keyword evidence="10" id="KW-1185">Reference proteome</keyword>
<dbReference type="FunFam" id="3.30.565.10:FF:000006">
    <property type="entry name" value="Sensor histidine kinase WalK"/>
    <property type="match status" value="1"/>
</dbReference>
<dbReference type="Gene3D" id="1.10.287.130">
    <property type="match status" value="1"/>
</dbReference>
<dbReference type="Pfam" id="PF00512">
    <property type="entry name" value="HisKA"/>
    <property type="match status" value="1"/>
</dbReference>
<dbReference type="SUPFAM" id="SSF55874">
    <property type="entry name" value="ATPase domain of HSP90 chaperone/DNA topoisomerase II/histidine kinase"/>
    <property type="match status" value="1"/>
</dbReference>
<feature type="modified residue" description="4-aspartylphosphate" evidence="6">
    <location>
        <position position="65"/>
    </location>
</feature>
<dbReference type="PROSITE" id="PS50109">
    <property type="entry name" value="HIS_KIN"/>
    <property type="match status" value="1"/>
</dbReference>
<organism evidence="9 10">
    <name type="scientific">Synoicihabitans lomoniglobus</name>
    <dbReference type="NCBI Taxonomy" id="2909285"/>
    <lineage>
        <taxon>Bacteria</taxon>
        <taxon>Pseudomonadati</taxon>
        <taxon>Verrucomicrobiota</taxon>
        <taxon>Opitutia</taxon>
        <taxon>Opitutales</taxon>
        <taxon>Opitutaceae</taxon>
        <taxon>Synoicihabitans</taxon>
    </lineage>
</organism>
<proteinExistence type="predicted"/>
<comment type="catalytic activity">
    <reaction evidence="1">
        <text>ATP + protein L-histidine = ADP + protein N-phospho-L-histidine.</text>
        <dbReference type="EC" id="2.7.13.3"/>
    </reaction>
</comment>
<name>A0AAF0CR57_9BACT</name>
<dbReference type="InterPro" id="IPR001789">
    <property type="entry name" value="Sig_transdc_resp-reg_receiver"/>
</dbReference>
<dbReference type="RefSeq" id="WP_330929022.1">
    <property type="nucleotide sequence ID" value="NZ_CP119075.1"/>
</dbReference>
<dbReference type="InterPro" id="IPR004358">
    <property type="entry name" value="Sig_transdc_His_kin-like_C"/>
</dbReference>
<evidence type="ECO:0000256" key="4">
    <source>
        <dbReference type="ARBA" id="ARBA00022679"/>
    </source>
</evidence>
<evidence type="ECO:0000313" key="10">
    <source>
        <dbReference type="Proteomes" id="UP001218638"/>
    </source>
</evidence>